<dbReference type="InterPro" id="IPR016162">
    <property type="entry name" value="Ald_DH_N"/>
</dbReference>
<keyword evidence="6" id="KW-1185">Reference proteome</keyword>
<dbReference type="PANTHER" id="PTHR43720:SF2">
    <property type="entry name" value="2-AMINOMUCONIC SEMIALDEHYDE DEHYDROGENASE"/>
    <property type="match status" value="1"/>
</dbReference>
<evidence type="ECO:0000256" key="3">
    <source>
        <dbReference type="ARBA" id="ARBA00023027"/>
    </source>
</evidence>
<dbReference type="SUPFAM" id="SSF53720">
    <property type="entry name" value="ALDH-like"/>
    <property type="match status" value="1"/>
</dbReference>
<sequence>MSTPIRLDPLGPSGDYPAKDKLDVKDVSGNHIAELGLVPKLFVTRALSALRKAKPLPFDERARAIAEAGELFATADVGGASVEEYQHAACRVSGLPISVIRTATRSIAHRAANVRRGVEAARPQGAVADWRDPLTRTGRAVWVRRGEVFAVHASGAHPGGHGHWLEALALGYRVVVRPNQREPFTAHRLVSALRAAGFGADQVVWLPTEHEAGAAILRGADLAYGGDDVVRRFAPDPAIRSQDPGRSKILVTADADWREHLDTIADSVAHHGGAGCVNATAVLVEGDPGPLAEALAERLAALPARKPEEEDAVLPVQALGSARAVESFLRTRAEDAKPWLGGDGIAHDLGDGSAALRPAVHQVDRPDAPQIELELPFPCVWVAPWERRRGVEALRDTLTLTAITGDDELFDELVSEPTISNLHRGDHPTYWTDIGLPHDGYLVDFLMRTKAVIRG</sequence>
<evidence type="ECO:0000259" key="4">
    <source>
        <dbReference type="Pfam" id="PF00171"/>
    </source>
</evidence>
<dbReference type="EMBL" id="BAAAUX010000003">
    <property type="protein sequence ID" value="GAA2777060.1"/>
    <property type="molecule type" value="Genomic_DNA"/>
</dbReference>
<proteinExistence type="inferred from homology"/>
<name>A0ABN3V3Q4_9PSEU</name>
<feature type="domain" description="Aldehyde dehydrogenase" evidence="4">
    <location>
        <begin position="164"/>
        <end position="383"/>
    </location>
</feature>
<dbReference type="Proteomes" id="UP001500979">
    <property type="component" value="Unassembled WGS sequence"/>
</dbReference>
<dbReference type="Gene3D" id="3.40.309.10">
    <property type="entry name" value="Aldehyde Dehydrogenase, Chain A, domain 2"/>
    <property type="match status" value="1"/>
</dbReference>
<dbReference type="InterPro" id="IPR016161">
    <property type="entry name" value="Ald_DH/histidinol_DH"/>
</dbReference>
<reference evidence="5 6" key="1">
    <citation type="journal article" date="2019" name="Int. J. Syst. Evol. Microbiol.">
        <title>The Global Catalogue of Microorganisms (GCM) 10K type strain sequencing project: providing services to taxonomists for standard genome sequencing and annotation.</title>
        <authorList>
            <consortium name="The Broad Institute Genomics Platform"/>
            <consortium name="The Broad Institute Genome Sequencing Center for Infectious Disease"/>
            <person name="Wu L."/>
            <person name="Ma J."/>
        </authorList>
    </citation>
    <scope>NUCLEOTIDE SEQUENCE [LARGE SCALE GENOMIC DNA]</scope>
    <source>
        <strain evidence="5 6">JCM 9383</strain>
    </source>
</reference>
<accession>A0ABN3V3Q4</accession>
<comment type="caution">
    <text evidence="5">The sequence shown here is derived from an EMBL/GenBank/DDBJ whole genome shotgun (WGS) entry which is preliminary data.</text>
</comment>
<evidence type="ECO:0000256" key="2">
    <source>
        <dbReference type="ARBA" id="ARBA00023002"/>
    </source>
</evidence>
<dbReference type="Gene3D" id="3.40.605.10">
    <property type="entry name" value="Aldehyde Dehydrogenase, Chain A, domain 1"/>
    <property type="match status" value="1"/>
</dbReference>
<dbReference type="Pfam" id="PF00171">
    <property type="entry name" value="Aldedh"/>
    <property type="match status" value="1"/>
</dbReference>
<evidence type="ECO:0000256" key="1">
    <source>
        <dbReference type="ARBA" id="ARBA00009986"/>
    </source>
</evidence>
<dbReference type="InterPro" id="IPR016163">
    <property type="entry name" value="Ald_DH_C"/>
</dbReference>
<dbReference type="PANTHER" id="PTHR43720">
    <property type="entry name" value="2-AMINOMUCONIC SEMIALDEHYDE DEHYDROGENASE"/>
    <property type="match status" value="1"/>
</dbReference>
<organism evidence="5 6">
    <name type="scientific">Saccharopolyspora taberi</name>
    <dbReference type="NCBI Taxonomy" id="60895"/>
    <lineage>
        <taxon>Bacteria</taxon>
        <taxon>Bacillati</taxon>
        <taxon>Actinomycetota</taxon>
        <taxon>Actinomycetes</taxon>
        <taxon>Pseudonocardiales</taxon>
        <taxon>Pseudonocardiaceae</taxon>
        <taxon>Saccharopolyspora</taxon>
    </lineage>
</organism>
<protein>
    <submittedName>
        <fullName evidence="5">Aldehyde dehydrogenase family protein</fullName>
    </submittedName>
</protein>
<evidence type="ECO:0000313" key="6">
    <source>
        <dbReference type="Proteomes" id="UP001500979"/>
    </source>
</evidence>
<gene>
    <name evidence="5" type="ORF">GCM10010470_07470</name>
</gene>
<dbReference type="RefSeq" id="WP_344677924.1">
    <property type="nucleotide sequence ID" value="NZ_BAAAUX010000003.1"/>
</dbReference>
<keyword evidence="3" id="KW-0520">NAD</keyword>
<evidence type="ECO:0000313" key="5">
    <source>
        <dbReference type="EMBL" id="GAA2777060.1"/>
    </source>
</evidence>
<dbReference type="InterPro" id="IPR015590">
    <property type="entry name" value="Aldehyde_DH_dom"/>
</dbReference>
<comment type="similarity">
    <text evidence="1">Belongs to the aldehyde dehydrogenase family.</text>
</comment>
<keyword evidence="2" id="KW-0560">Oxidoreductase</keyword>